<feature type="domain" description="Guanylate cyclase" evidence="10">
    <location>
        <begin position="467"/>
        <end position="604"/>
    </location>
</feature>
<feature type="binding site" evidence="4">
    <location>
        <position position="1051"/>
    </location>
    <ligand>
        <name>AMP</name>
        <dbReference type="ChEBI" id="CHEBI:456215"/>
    </ligand>
</feature>
<comment type="cofactor">
    <cofactor evidence="6">
        <name>a divalent metal cation</name>
        <dbReference type="ChEBI" id="CHEBI:60240"/>
    </cofactor>
    <text evidence="6">Binds 2 divalent metal cations per subunit. Site 1 may preferentially bind zinc ions, while site 2 has a preference for magnesium and/or manganese ions.</text>
</comment>
<dbReference type="Pfam" id="PF00233">
    <property type="entry name" value="PDEase_I"/>
    <property type="match status" value="1"/>
</dbReference>
<comment type="similarity">
    <text evidence="6">Belongs to the cyclic nucleotide phosphodiesterase family.</text>
</comment>
<evidence type="ECO:0000256" key="8">
    <source>
        <dbReference type="SAM" id="Phobius"/>
    </source>
</evidence>
<feature type="domain" description="PDEase" evidence="11">
    <location>
        <begin position="791"/>
        <end position="1147"/>
    </location>
</feature>
<dbReference type="SUPFAM" id="SSF109604">
    <property type="entry name" value="HD-domain/PDEase-like"/>
    <property type="match status" value="1"/>
</dbReference>
<dbReference type="PANTHER" id="PTHR11347">
    <property type="entry name" value="CYCLIC NUCLEOTIDE PHOSPHODIESTERASE"/>
    <property type="match status" value="1"/>
</dbReference>
<dbReference type="PROSITE" id="PS51845">
    <property type="entry name" value="PDEASE_I_2"/>
    <property type="match status" value="1"/>
</dbReference>
<evidence type="ECO:0000256" key="3">
    <source>
        <dbReference type="PIRSR" id="PIRSR623088-1"/>
    </source>
</evidence>
<evidence type="ECO:0000256" key="5">
    <source>
        <dbReference type="PIRSR" id="PIRSR623088-3"/>
    </source>
</evidence>
<feature type="binding site" evidence="5">
    <location>
        <position position="1051"/>
    </location>
    <ligand>
        <name>Zn(2+)</name>
        <dbReference type="ChEBI" id="CHEBI:29105"/>
        <label>1</label>
    </ligand>
</feature>
<dbReference type="Gene3D" id="3.30.70.1230">
    <property type="entry name" value="Nucleotide cyclase"/>
    <property type="match status" value="2"/>
</dbReference>
<feature type="domain" description="Guanylate cyclase" evidence="10">
    <location>
        <begin position="158"/>
        <end position="334"/>
    </location>
</feature>
<feature type="binding site" evidence="5">
    <location>
        <position position="938"/>
    </location>
    <ligand>
        <name>Zn(2+)</name>
        <dbReference type="ChEBI" id="CHEBI:29105"/>
        <label>1</label>
    </ligand>
</feature>
<feature type="binding site" evidence="5">
    <location>
        <position position="878"/>
    </location>
    <ligand>
        <name>Zn(2+)</name>
        <dbReference type="ChEBI" id="CHEBI:29105"/>
        <label>1</label>
    </ligand>
</feature>
<feature type="binding site" evidence="4">
    <location>
        <begin position="874"/>
        <end position="878"/>
    </location>
    <ligand>
        <name>AMP</name>
        <dbReference type="ChEBI" id="CHEBI:456215"/>
    </ligand>
</feature>
<dbReference type="GO" id="GO:0004114">
    <property type="term" value="F:3',5'-cyclic-nucleotide phosphodiesterase activity"/>
    <property type="evidence" value="ECO:0007669"/>
    <property type="project" value="InterPro"/>
</dbReference>
<feature type="active site" description="Proton donor" evidence="3">
    <location>
        <position position="874"/>
    </location>
</feature>
<keyword evidence="1 5" id="KW-0479">Metal-binding</keyword>
<keyword evidence="8" id="KW-0472">Membrane</keyword>
<dbReference type="Pfam" id="PF00211">
    <property type="entry name" value="Guanylate_cyc"/>
    <property type="match status" value="2"/>
</dbReference>
<dbReference type="InterPro" id="IPR029787">
    <property type="entry name" value="Nucleotide_cyclase"/>
</dbReference>
<evidence type="ECO:0000256" key="1">
    <source>
        <dbReference type="ARBA" id="ARBA00022723"/>
    </source>
</evidence>
<dbReference type="InterPro" id="IPR003607">
    <property type="entry name" value="HD/PDEase_dom"/>
</dbReference>
<dbReference type="SMART" id="SM00471">
    <property type="entry name" value="HDc"/>
    <property type="match status" value="1"/>
</dbReference>
<dbReference type="GO" id="GO:0035556">
    <property type="term" value="P:intracellular signal transduction"/>
    <property type="evidence" value="ECO:0007669"/>
    <property type="project" value="InterPro"/>
</dbReference>
<dbReference type="InterPro" id="IPR002073">
    <property type="entry name" value="PDEase_catalytic_dom"/>
</dbReference>
<keyword evidence="8" id="KW-0812">Transmembrane</keyword>
<evidence type="ECO:0000256" key="7">
    <source>
        <dbReference type="SAM" id="MobiDB-lite"/>
    </source>
</evidence>
<feature type="region of interest" description="Disordered" evidence="7">
    <location>
        <begin position="44"/>
        <end position="76"/>
    </location>
</feature>
<feature type="binding site" evidence="4">
    <location>
        <position position="1102"/>
    </location>
    <ligand>
        <name>AMP</name>
        <dbReference type="ChEBI" id="CHEBI:456215"/>
    </ligand>
</feature>
<dbReference type="EMBL" id="HBFC01016634">
    <property type="protein sequence ID" value="CAD8707157.1"/>
    <property type="molecule type" value="Transcribed_RNA"/>
</dbReference>
<dbReference type="CDD" id="cd00077">
    <property type="entry name" value="HDc"/>
    <property type="match status" value="1"/>
</dbReference>
<proteinExistence type="inferred from homology"/>
<sequence length="1169" mass="127557">MPALIKVALLLTLVPVGAFLFREQLAKNEDLGDGRVMLRRALKTASAGGQTGTSKSKRHLTASTDSPGAPPSYAGPAATGRNTLGISEEVVITLLVILPVVSPMLLALLVFFCLGKKGRVFLRRCAGLANLGAQPGGNLDLVLDAYPASEPPKTGQISVVVTDIQSSTKLWQLCPEDMDAAQAMHDQLLRKLLRKHRGYEMCTEGDSFIVVFHTPRDALAWCVAGQTALQDAVYSDTLLVRFAEVYGALGSPSSEDPRRGSSSFSTVTAGAFSASDAAAAQANVRGTMDNRDCVHGMRVRMGMHTGHVTSVNKDDKTKRWNYDGPTVNIARAVSDAAAGGQILFSGETMAELAASNSPDESSENGCDVYSMGRHQLAVSHVSEGLRTSVRYGGGGNSASTIDILRSEMSESGEEARGRNFADTVHRCEILCAVPCSLPLRAGFFHKLGSVRQLTPSYFEAPPKDDISVVFTYIQGASALESWNKKIYVEAVALMKACMHVTLVESGGYEIRENQGNYLLGFRSPAAAAEWCVLSQHALLNLSWNKELLLQPKAALERHKRYAIFSGLRIAMGISTGRAESAGPCKRTGRAEYFGHVLNQTARIARCASGGQVLCSSLSLQRLSSQTLKFFHLKDLGTFILKDIQIPEHIFQISSPPLEQRIFPELSIPREKHAVSHTPTAAALVREVNGLSLTHRVYSGGEGFGSIDGSPPLIAPPTEIASQLDEEQISYLAAFESVSLSHNAMKSRYVRMAQKLQGAGVFRSNSEGLDRLLLQHSCSGSGSTLSHADLNLKSSQPPLADKTVRTLENELLYIDTWGKFDVFAVDRLSGGHALTSVVLSTIKALNLHSKLSLDMKVLEKFCLSLEREYKANSYHTAVHAADVTQAVAFILVTAHNTPKLVVAEETSEAASELPFLTTPGTPFLTPLQELSLVMAAAIHDVSHPGLNNNFLIQTKSHFSRLYHDRSVNENMHLDIAFQLMEAREHDVMGMLEESNQFELRKMLIRIVLQTDMALHGDLLRKFLDVAEANEGRPVKSWDDPIVALEFILHVADISNPARPDHLFFKWAEMLAEEFFSQGEKEASLGMPVTPFCNRETANIYKNQLGFIDVVVAVSFEALSVVIEPSVLDEWNTNLLKNREFYAKESARTVWCNTHGVQAKPGVDVLQQNIS</sequence>
<evidence type="ECO:0000259" key="11">
    <source>
        <dbReference type="PROSITE" id="PS51845"/>
    </source>
</evidence>
<feature type="binding site" evidence="5">
    <location>
        <position position="939"/>
    </location>
    <ligand>
        <name>Zn(2+)</name>
        <dbReference type="ChEBI" id="CHEBI:29105"/>
        <label>2</label>
    </ligand>
</feature>
<dbReference type="InterPro" id="IPR036971">
    <property type="entry name" value="PDEase_catalytic_dom_sf"/>
</dbReference>
<dbReference type="InterPro" id="IPR023174">
    <property type="entry name" value="PDEase_CS"/>
</dbReference>
<dbReference type="SUPFAM" id="SSF55073">
    <property type="entry name" value="Nucleotide cyclase"/>
    <property type="match status" value="2"/>
</dbReference>
<accession>A0A7S0SI10</accession>
<evidence type="ECO:0000259" key="10">
    <source>
        <dbReference type="PROSITE" id="PS50125"/>
    </source>
</evidence>
<keyword evidence="2 6" id="KW-0378">Hydrolase</keyword>
<dbReference type="GO" id="GO:0009190">
    <property type="term" value="P:cyclic nucleotide biosynthetic process"/>
    <property type="evidence" value="ECO:0007669"/>
    <property type="project" value="InterPro"/>
</dbReference>
<name>A0A7S0SI10_9CHLO</name>
<feature type="signal peptide" evidence="9">
    <location>
        <begin position="1"/>
        <end position="18"/>
    </location>
</feature>
<keyword evidence="9" id="KW-0732">Signal</keyword>
<dbReference type="PROSITE" id="PS00126">
    <property type="entry name" value="PDEASE_I_1"/>
    <property type="match status" value="1"/>
</dbReference>
<dbReference type="PROSITE" id="PS50125">
    <property type="entry name" value="GUANYLATE_CYCLASE_2"/>
    <property type="match status" value="2"/>
</dbReference>
<dbReference type="PRINTS" id="PR00387">
    <property type="entry name" value="PDIESTERASE1"/>
</dbReference>
<feature type="binding site" evidence="5">
    <location>
        <position position="939"/>
    </location>
    <ligand>
        <name>Zn(2+)</name>
        <dbReference type="ChEBI" id="CHEBI:29105"/>
        <label>1</label>
    </ligand>
</feature>
<dbReference type="GO" id="GO:0046872">
    <property type="term" value="F:metal ion binding"/>
    <property type="evidence" value="ECO:0007669"/>
    <property type="project" value="UniProtKB-KW"/>
</dbReference>
<dbReference type="InterPro" id="IPR001054">
    <property type="entry name" value="A/G_cyclase"/>
</dbReference>
<dbReference type="InterPro" id="IPR023088">
    <property type="entry name" value="PDEase"/>
</dbReference>
<evidence type="ECO:0000313" key="12">
    <source>
        <dbReference type="EMBL" id="CAD8707157.1"/>
    </source>
</evidence>
<dbReference type="CDD" id="cd07302">
    <property type="entry name" value="CHD"/>
    <property type="match status" value="1"/>
</dbReference>
<feature type="binding site" evidence="4">
    <location>
        <position position="939"/>
    </location>
    <ligand>
        <name>AMP</name>
        <dbReference type="ChEBI" id="CHEBI:456215"/>
    </ligand>
</feature>
<evidence type="ECO:0000256" key="9">
    <source>
        <dbReference type="SAM" id="SignalP"/>
    </source>
</evidence>
<dbReference type="AlphaFoldDB" id="A0A7S0SI10"/>
<feature type="transmembrane region" description="Helical" evidence="8">
    <location>
        <begin position="90"/>
        <end position="114"/>
    </location>
</feature>
<evidence type="ECO:0000256" key="4">
    <source>
        <dbReference type="PIRSR" id="PIRSR623088-2"/>
    </source>
</evidence>
<dbReference type="Gene3D" id="1.10.1300.10">
    <property type="entry name" value="3'5'-cyclic nucleotide phosphodiesterase, catalytic domain"/>
    <property type="match status" value="1"/>
</dbReference>
<gene>
    <name evidence="12" type="ORF">MANT1106_LOCUS9840</name>
</gene>
<evidence type="ECO:0000256" key="2">
    <source>
        <dbReference type="ARBA" id="ARBA00022801"/>
    </source>
</evidence>
<keyword evidence="8" id="KW-1133">Transmembrane helix</keyword>
<reference evidence="12" key="1">
    <citation type="submission" date="2021-01" db="EMBL/GenBank/DDBJ databases">
        <authorList>
            <person name="Corre E."/>
            <person name="Pelletier E."/>
            <person name="Niang G."/>
            <person name="Scheremetjew M."/>
            <person name="Finn R."/>
            <person name="Kale V."/>
            <person name="Holt S."/>
            <person name="Cochrane G."/>
            <person name="Meng A."/>
            <person name="Brown T."/>
            <person name="Cohen L."/>
        </authorList>
    </citation>
    <scope>NUCLEOTIDE SEQUENCE</scope>
    <source>
        <strain evidence="12">SL-175</strain>
    </source>
</reference>
<organism evidence="12">
    <name type="scientific">Mantoniella antarctica</name>
    <dbReference type="NCBI Taxonomy" id="81844"/>
    <lineage>
        <taxon>Eukaryota</taxon>
        <taxon>Viridiplantae</taxon>
        <taxon>Chlorophyta</taxon>
        <taxon>Mamiellophyceae</taxon>
        <taxon>Mamiellales</taxon>
        <taxon>Mamiellaceae</taxon>
        <taxon>Mantoniella</taxon>
    </lineage>
</organism>
<protein>
    <recommendedName>
        <fullName evidence="6">Phosphodiesterase</fullName>
        <ecNumber evidence="6">3.1.4.-</ecNumber>
    </recommendedName>
</protein>
<dbReference type="SMART" id="SM00044">
    <property type="entry name" value="CYCc"/>
    <property type="match status" value="1"/>
</dbReference>
<evidence type="ECO:0000256" key="6">
    <source>
        <dbReference type="RuleBase" id="RU363067"/>
    </source>
</evidence>
<dbReference type="EC" id="3.1.4.-" evidence="6"/>
<feature type="chain" id="PRO_5030789407" description="Phosphodiesterase" evidence="9">
    <location>
        <begin position="19"/>
        <end position="1169"/>
    </location>
</feature>